<keyword evidence="9" id="KW-0076">Bacteriochlorophyll</keyword>
<feature type="domain" description="Antenna complex alpha/beta subunit" evidence="16">
    <location>
        <begin position="4"/>
        <end position="41"/>
    </location>
</feature>
<dbReference type="InterPro" id="IPR035889">
    <property type="entry name" value="Light-harvesting_complex"/>
</dbReference>
<keyword evidence="6 15" id="KW-0812">Transmembrane</keyword>
<dbReference type="OrthoDB" id="7065223at2"/>
<evidence type="ECO:0000256" key="2">
    <source>
        <dbReference type="ARBA" id="ARBA00004249"/>
    </source>
</evidence>
<dbReference type="InterPro" id="IPR002361">
    <property type="entry name" value="Antenna_alpha_CS"/>
</dbReference>
<evidence type="ECO:0000256" key="11">
    <source>
        <dbReference type="ARBA" id="ARBA00022991"/>
    </source>
</evidence>
<evidence type="ECO:0000256" key="5">
    <source>
        <dbReference type="ARBA" id="ARBA00022549"/>
    </source>
</evidence>
<evidence type="ECO:0000256" key="1">
    <source>
        <dbReference type="ARBA" id="ARBA00002455"/>
    </source>
</evidence>
<comment type="function">
    <text evidence="1">Antenna complexes are light-harvesting systems, which transfer the excitation energy to the reaction centers.</text>
</comment>
<accession>A0A212QNV1</accession>
<gene>
    <name evidence="17" type="ORF">SAMN06265338_101982</name>
</gene>
<evidence type="ECO:0000256" key="15">
    <source>
        <dbReference type="SAM" id="Phobius"/>
    </source>
</evidence>
<evidence type="ECO:0000256" key="14">
    <source>
        <dbReference type="ARBA" id="ARBA00029710"/>
    </source>
</evidence>
<dbReference type="InterPro" id="IPR018332">
    <property type="entry name" value="Antenna_alpha"/>
</dbReference>
<keyword evidence="7" id="KW-0479">Metal-binding</keyword>
<dbReference type="Proteomes" id="UP000198418">
    <property type="component" value="Unassembled WGS sequence"/>
</dbReference>
<evidence type="ECO:0000256" key="8">
    <source>
        <dbReference type="ARBA" id="ARBA00022842"/>
    </source>
</evidence>
<sequence>MNQGKIWTVVPPAFGLPLMLGAVAITALLVHAAVLTHTTWYAAFLQGGVKKAAAIEHMQAPVASLPSNVSIN</sequence>
<keyword evidence="4" id="KW-0148">Chlorophyll</keyword>
<evidence type="ECO:0000256" key="6">
    <source>
        <dbReference type="ARBA" id="ARBA00022692"/>
    </source>
</evidence>
<reference evidence="18" key="1">
    <citation type="submission" date="2017-06" db="EMBL/GenBank/DDBJ databases">
        <authorList>
            <person name="Varghese N."/>
            <person name="Submissions S."/>
        </authorList>
    </citation>
    <scope>NUCLEOTIDE SEQUENCE [LARGE SCALE GENOMIC DNA]</scope>
    <source>
        <strain evidence="18">DSM 137</strain>
    </source>
</reference>
<evidence type="ECO:0000259" key="16">
    <source>
        <dbReference type="Pfam" id="PF00556"/>
    </source>
</evidence>
<evidence type="ECO:0000256" key="10">
    <source>
        <dbReference type="ARBA" id="ARBA00022989"/>
    </source>
</evidence>
<dbReference type="PRINTS" id="PR00673">
    <property type="entry name" value="LIGHTHARVSTA"/>
</dbReference>
<evidence type="ECO:0000256" key="3">
    <source>
        <dbReference type="ARBA" id="ARBA00022475"/>
    </source>
</evidence>
<dbReference type="AlphaFoldDB" id="A0A212QNV1"/>
<dbReference type="Pfam" id="PF00556">
    <property type="entry name" value="LHC"/>
    <property type="match status" value="1"/>
</dbReference>
<feature type="transmembrane region" description="Helical" evidence="15">
    <location>
        <begin position="20"/>
        <end position="43"/>
    </location>
</feature>
<dbReference type="GO" id="GO:0019684">
    <property type="term" value="P:photosynthesis, light reaction"/>
    <property type="evidence" value="ECO:0007669"/>
    <property type="project" value="InterPro"/>
</dbReference>
<evidence type="ECO:0000256" key="13">
    <source>
        <dbReference type="ARBA" id="ARBA00023243"/>
    </source>
</evidence>
<dbReference type="InterPro" id="IPR000066">
    <property type="entry name" value="Antenna_a/b"/>
</dbReference>
<dbReference type="GO" id="GO:0030077">
    <property type="term" value="C:plasma membrane light-harvesting complex"/>
    <property type="evidence" value="ECO:0007669"/>
    <property type="project" value="InterPro"/>
</dbReference>
<dbReference type="Gene3D" id="4.10.220.20">
    <property type="entry name" value="Light-harvesting complex"/>
    <property type="match status" value="1"/>
</dbReference>
<dbReference type="SUPFAM" id="SSF56918">
    <property type="entry name" value="Light-harvesting complex subunits"/>
    <property type="match status" value="1"/>
</dbReference>
<evidence type="ECO:0000256" key="12">
    <source>
        <dbReference type="ARBA" id="ARBA00023136"/>
    </source>
</evidence>
<proteinExistence type="predicted"/>
<keyword evidence="10 15" id="KW-1133">Transmembrane helix</keyword>
<organism evidence="17 18">
    <name type="scientific">Rhodoblastus acidophilus</name>
    <name type="common">Rhodopseudomonas acidophila</name>
    <dbReference type="NCBI Taxonomy" id="1074"/>
    <lineage>
        <taxon>Bacteria</taxon>
        <taxon>Pseudomonadati</taxon>
        <taxon>Pseudomonadota</taxon>
        <taxon>Alphaproteobacteria</taxon>
        <taxon>Hyphomicrobiales</taxon>
        <taxon>Rhodoblastaceae</taxon>
        <taxon>Rhodoblastus</taxon>
    </lineage>
</organism>
<keyword evidence="8" id="KW-0460">Magnesium</keyword>
<evidence type="ECO:0000313" key="17">
    <source>
        <dbReference type="EMBL" id="SNB61109.1"/>
    </source>
</evidence>
<evidence type="ECO:0000313" key="18">
    <source>
        <dbReference type="Proteomes" id="UP000198418"/>
    </source>
</evidence>
<dbReference type="PROSITE" id="PS00968">
    <property type="entry name" value="ANTENNA_COMP_ALPHA"/>
    <property type="match status" value="1"/>
</dbReference>
<keyword evidence="11" id="KW-0157">Chromophore</keyword>
<comment type="subcellular location">
    <subcellularLocation>
        <location evidence="2">Cell inner membrane</location>
        <topology evidence="2">Single-pass type II membrane protein</topology>
    </subcellularLocation>
</comment>
<dbReference type="RefSeq" id="WP_088519380.1">
    <property type="nucleotide sequence ID" value="NZ_FYDG01000001.1"/>
</dbReference>
<dbReference type="GO" id="GO:0005886">
    <property type="term" value="C:plasma membrane"/>
    <property type="evidence" value="ECO:0007669"/>
    <property type="project" value="UniProtKB-SubCell"/>
</dbReference>
<keyword evidence="12 15" id="KW-0472">Membrane</keyword>
<dbReference type="GO" id="GO:0019866">
    <property type="term" value="C:organelle inner membrane"/>
    <property type="evidence" value="ECO:0007669"/>
    <property type="project" value="InterPro"/>
</dbReference>
<keyword evidence="13" id="KW-0437">Light-harvesting polypeptide</keyword>
<keyword evidence="18" id="KW-1185">Reference proteome</keyword>
<evidence type="ECO:0000256" key="7">
    <source>
        <dbReference type="ARBA" id="ARBA00022723"/>
    </source>
</evidence>
<dbReference type="EMBL" id="FYDG01000001">
    <property type="protein sequence ID" value="SNB61109.1"/>
    <property type="molecule type" value="Genomic_DNA"/>
</dbReference>
<name>A0A212QNV1_RHOAC</name>
<evidence type="ECO:0000256" key="9">
    <source>
        <dbReference type="ARBA" id="ARBA00022956"/>
    </source>
</evidence>
<dbReference type="GO" id="GO:0046872">
    <property type="term" value="F:metal ion binding"/>
    <property type="evidence" value="ECO:0007669"/>
    <property type="project" value="UniProtKB-KW"/>
</dbReference>
<keyword evidence="5" id="KW-0042">Antenna complex</keyword>
<evidence type="ECO:0000256" key="4">
    <source>
        <dbReference type="ARBA" id="ARBA00022494"/>
    </source>
</evidence>
<keyword evidence="3" id="KW-1003">Cell membrane</keyword>
<dbReference type="GO" id="GO:0042314">
    <property type="term" value="F:bacteriochlorophyll binding"/>
    <property type="evidence" value="ECO:0007669"/>
    <property type="project" value="UniProtKB-KW"/>
</dbReference>
<protein>
    <recommendedName>
        <fullName evidence="14">Antenna pigment protein alpha chain</fullName>
    </recommendedName>
</protein>